<feature type="compositionally biased region" description="Basic and acidic residues" evidence="1">
    <location>
        <begin position="262"/>
        <end position="282"/>
    </location>
</feature>
<feature type="compositionally biased region" description="Polar residues" evidence="1">
    <location>
        <begin position="22"/>
        <end position="32"/>
    </location>
</feature>
<feature type="compositionally biased region" description="Low complexity" evidence="1">
    <location>
        <begin position="71"/>
        <end position="115"/>
    </location>
</feature>
<dbReference type="InParanoid" id="A0A1E7FMA4"/>
<accession>A0A1E7FMA4</accession>
<feature type="region of interest" description="Disordered" evidence="1">
    <location>
        <begin position="372"/>
        <end position="394"/>
    </location>
</feature>
<feature type="compositionally biased region" description="Acidic residues" evidence="1">
    <location>
        <begin position="288"/>
        <end position="297"/>
    </location>
</feature>
<dbReference type="EMBL" id="KV784355">
    <property type="protein sequence ID" value="OEU19291.1"/>
    <property type="molecule type" value="Genomic_DNA"/>
</dbReference>
<dbReference type="Proteomes" id="UP000095751">
    <property type="component" value="Unassembled WGS sequence"/>
</dbReference>
<feature type="compositionally biased region" description="Acidic residues" evidence="1">
    <location>
        <begin position="251"/>
        <end position="261"/>
    </location>
</feature>
<evidence type="ECO:0000313" key="2">
    <source>
        <dbReference type="EMBL" id="OEU19291.1"/>
    </source>
</evidence>
<keyword evidence="3" id="KW-1185">Reference proteome</keyword>
<reference evidence="2 3" key="1">
    <citation type="submission" date="2016-09" db="EMBL/GenBank/DDBJ databases">
        <title>Extensive genetic diversity and differential bi-allelic expression allows diatom success in the polar Southern Ocean.</title>
        <authorList>
            <consortium name="DOE Joint Genome Institute"/>
            <person name="Mock T."/>
            <person name="Otillar R.P."/>
            <person name="Strauss J."/>
            <person name="Dupont C."/>
            <person name="Frickenhaus S."/>
            <person name="Maumus F."/>
            <person name="Mcmullan M."/>
            <person name="Sanges R."/>
            <person name="Schmutz J."/>
            <person name="Toseland A."/>
            <person name="Valas R."/>
            <person name="Veluchamy A."/>
            <person name="Ward B.J."/>
            <person name="Allen A."/>
            <person name="Barry K."/>
            <person name="Falciatore A."/>
            <person name="Ferrante M."/>
            <person name="Fortunato A.E."/>
            <person name="Gloeckner G."/>
            <person name="Gruber A."/>
            <person name="Hipkin R."/>
            <person name="Janech M."/>
            <person name="Kroth P."/>
            <person name="Leese F."/>
            <person name="Lindquist E."/>
            <person name="Lyon B.R."/>
            <person name="Martin J."/>
            <person name="Mayer C."/>
            <person name="Parker M."/>
            <person name="Quesneville H."/>
            <person name="Raymond J."/>
            <person name="Uhlig C."/>
            <person name="Valentin K.U."/>
            <person name="Worden A.Z."/>
            <person name="Armbrust E.V."/>
            <person name="Bowler C."/>
            <person name="Green B."/>
            <person name="Moulton V."/>
            <person name="Van Oosterhout C."/>
            <person name="Grigoriev I."/>
        </authorList>
    </citation>
    <scope>NUCLEOTIDE SEQUENCE [LARGE SCALE GENOMIC DNA]</scope>
    <source>
        <strain evidence="2 3">CCMP1102</strain>
    </source>
</reference>
<protein>
    <submittedName>
        <fullName evidence="2">Uncharacterized protein</fullName>
    </submittedName>
</protein>
<organism evidence="2 3">
    <name type="scientific">Fragilariopsis cylindrus CCMP1102</name>
    <dbReference type="NCBI Taxonomy" id="635003"/>
    <lineage>
        <taxon>Eukaryota</taxon>
        <taxon>Sar</taxon>
        <taxon>Stramenopiles</taxon>
        <taxon>Ochrophyta</taxon>
        <taxon>Bacillariophyta</taxon>
        <taxon>Bacillariophyceae</taxon>
        <taxon>Bacillariophycidae</taxon>
        <taxon>Bacillariales</taxon>
        <taxon>Bacillariaceae</taxon>
        <taxon>Fragilariopsis</taxon>
    </lineage>
</organism>
<evidence type="ECO:0000313" key="3">
    <source>
        <dbReference type="Proteomes" id="UP000095751"/>
    </source>
</evidence>
<gene>
    <name evidence="2" type="ORF">FRACYDRAFT_235340</name>
</gene>
<feature type="compositionally biased region" description="Basic and acidic residues" evidence="1">
    <location>
        <begin position="375"/>
        <end position="390"/>
    </location>
</feature>
<dbReference type="AlphaFoldDB" id="A0A1E7FMA4"/>
<evidence type="ECO:0000256" key="1">
    <source>
        <dbReference type="SAM" id="MobiDB-lite"/>
    </source>
</evidence>
<feature type="region of interest" description="Disordered" evidence="1">
    <location>
        <begin position="238"/>
        <end position="320"/>
    </location>
</feature>
<feature type="compositionally biased region" description="Basic residues" evidence="1">
    <location>
        <begin position="1"/>
        <end position="17"/>
    </location>
</feature>
<sequence length="595" mass="66672">MKLFGSKKSKSKIKGKSRNKDQNQAASTTTPTKTEDANYAFKGKEFGTTPNASSQQEGSKQNKKKRFRLFKSNQSKKSSQRNSADENVVTTTTTTPSTVRTDFDDQQQQQQQQQQEDYDGDYPDHFVTVIPVGDEVGNYNRNQSAAAATAAAATRIMETNTETIKKKEEELKETLSWVRNLLQELDTAEVDPNDEDAEGTELVLPGTVYENVNDDTIVAEEENEDDNDDEQVMVQQKITIGNAIQITDGKNDDDDDDDDDDKVLNETEDKRYGNNDNDDPRNHSILNDDGEEEEEDGNDKIQEKTDSQQPTNSSFLNNSNNINNVSCTSSILSAAFNCTQEDVENCATLPDNISGIMPTACQPIINKHTSLYKQTKSDSENNKMLDDGRRSNNPNDYYLNDRSFDAKFAGEFLHGMLNVGYTLIYHKSIDDENWVGRTVNLIYRPGICSTRTIIQPVIEWKTMTGGTSTVVETRTMKLLNIDAISTSNARGDERQPTLTTSDATTNWCNSTLAPGGMGDLEDEFDSFFTITSQDGEIHLFEALTTEDAQRIVAGIRCNAYRLSNLLIESNSNALMTDFYDILVSQPKHVYLHRRQ</sequence>
<feature type="region of interest" description="Disordered" evidence="1">
    <location>
        <begin position="1"/>
        <end position="126"/>
    </location>
</feature>
<feature type="compositionally biased region" description="Polar residues" evidence="1">
    <location>
        <begin position="48"/>
        <end position="59"/>
    </location>
</feature>
<dbReference type="KEGG" id="fcy:FRACYDRAFT_235340"/>
<dbReference type="OrthoDB" id="49191at2759"/>
<proteinExistence type="predicted"/>
<name>A0A1E7FMA4_9STRA</name>